<evidence type="ECO:0000313" key="2">
    <source>
        <dbReference type="EMBL" id="CAG7838264.1"/>
    </source>
</evidence>
<dbReference type="Proteomes" id="UP000708208">
    <property type="component" value="Unassembled WGS sequence"/>
</dbReference>
<name>A0A8J2LSI0_9HEXA</name>
<accession>A0A8J2LSI0</accession>
<gene>
    <name evidence="2" type="ORF">AFUS01_LOCUS47251</name>
</gene>
<feature type="region of interest" description="Disordered" evidence="1">
    <location>
        <begin position="92"/>
        <end position="111"/>
    </location>
</feature>
<evidence type="ECO:0000256" key="1">
    <source>
        <dbReference type="SAM" id="MobiDB-lite"/>
    </source>
</evidence>
<dbReference type="EMBL" id="CAJVCH010571687">
    <property type="protein sequence ID" value="CAG7838264.1"/>
    <property type="molecule type" value="Genomic_DNA"/>
</dbReference>
<sequence>MRRIRSPATERTPDGGNRNKINASSQNLTSLLSRSLSAARDRISRSHDLELLCRNLTVALQSLLSHQIDPEQGKNSKEFSFIFLLMMNRFSSRPTEPCSGRNDAARDNECD</sequence>
<dbReference type="AlphaFoldDB" id="A0A8J2LSI0"/>
<organism evidence="2 3">
    <name type="scientific">Allacma fusca</name>
    <dbReference type="NCBI Taxonomy" id="39272"/>
    <lineage>
        <taxon>Eukaryota</taxon>
        <taxon>Metazoa</taxon>
        <taxon>Ecdysozoa</taxon>
        <taxon>Arthropoda</taxon>
        <taxon>Hexapoda</taxon>
        <taxon>Collembola</taxon>
        <taxon>Symphypleona</taxon>
        <taxon>Sminthuridae</taxon>
        <taxon>Allacma</taxon>
    </lineage>
</organism>
<evidence type="ECO:0000313" key="3">
    <source>
        <dbReference type="Proteomes" id="UP000708208"/>
    </source>
</evidence>
<reference evidence="2" key="1">
    <citation type="submission" date="2021-06" db="EMBL/GenBank/DDBJ databases">
        <authorList>
            <person name="Hodson N. C."/>
            <person name="Mongue J. A."/>
            <person name="Jaron S. K."/>
        </authorList>
    </citation>
    <scope>NUCLEOTIDE SEQUENCE</scope>
</reference>
<feature type="region of interest" description="Disordered" evidence="1">
    <location>
        <begin position="1"/>
        <end position="26"/>
    </location>
</feature>
<proteinExistence type="predicted"/>
<keyword evidence="3" id="KW-1185">Reference proteome</keyword>
<comment type="caution">
    <text evidence="2">The sequence shown here is derived from an EMBL/GenBank/DDBJ whole genome shotgun (WGS) entry which is preliminary data.</text>
</comment>
<protein>
    <submittedName>
        <fullName evidence="2">Uncharacterized protein</fullName>
    </submittedName>
</protein>